<feature type="region of interest" description="Disordered" evidence="2">
    <location>
        <begin position="1"/>
        <end position="26"/>
    </location>
</feature>
<evidence type="ECO:0000313" key="4">
    <source>
        <dbReference type="EMBL" id="CAA9588409.1"/>
    </source>
</evidence>
<evidence type="ECO:0000256" key="1">
    <source>
        <dbReference type="ARBA" id="ARBA00023136"/>
    </source>
</evidence>
<protein>
    <recommendedName>
        <fullName evidence="3">SnoaL-like domain-containing protein</fullName>
    </recommendedName>
</protein>
<keyword evidence="1" id="KW-0472">Membrane</keyword>
<dbReference type="EMBL" id="CADCWO010000230">
    <property type="protein sequence ID" value="CAA9588409.1"/>
    <property type="molecule type" value="Genomic_DNA"/>
</dbReference>
<accession>A0A6J4VT79</accession>
<dbReference type="Gene3D" id="3.10.450.50">
    <property type="match status" value="1"/>
</dbReference>
<evidence type="ECO:0000259" key="3">
    <source>
        <dbReference type="Pfam" id="PF12680"/>
    </source>
</evidence>
<gene>
    <name evidence="4" type="ORF">AVDCRST_MAG81-4716</name>
</gene>
<name>A0A6J4VT79_9CYAN</name>
<dbReference type="InterPro" id="IPR032710">
    <property type="entry name" value="NTF2-like_dom_sf"/>
</dbReference>
<evidence type="ECO:0000256" key="2">
    <source>
        <dbReference type="SAM" id="MobiDB-lite"/>
    </source>
</evidence>
<organism evidence="4">
    <name type="scientific">uncultured Synechococcales cyanobacterium</name>
    <dbReference type="NCBI Taxonomy" id="1936017"/>
    <lineage>
        <taxon>Bacteria</taxon>
        <taxon>Bacillati</taxon>
        <taxon>Cyanobacteriota</taxon>
        <taxon>Cyanophyceae</taxon>
        <taxon>Synechococcales</taxon>
        <taxon>environmental samples</taxon>
    </lineage>
</organism>
<dbReference type="AlphaFoldDB" id="A0A6J4VT79"/>
<feature type="domain" description="SnoaL-like" evidence="3">
    <location>
        <begin position="65"/>
        <end position="166"/>
    </location>
</feature>
<dbReference type="SUPFAM" id="SSF54427">
    <property type="entry name" value="NTF2-like"/>
    <property type="match status" value="1"/>
</dbReference>
<dbReference type="InterPro" id="IPR037401">
    <property type="entry name" value="SnoaL-like"/>
</dbReference>
<sequence>MSSTQDTMQLRRPNSNKGNPNPMTRRSMILGGSTALAGVAAMGMANSGQAQTGNPTADHPNVAIIKRYYEAYSRGDLAAVRQIFAPNIIWHIPGHHPLAGPKRGPEEVFAFFEQLARANFKAEVLFLGGNDEYVVDYHRGYEALGDAKLDINWCLVFRMQNSRIVEATNFAGDQHAADAFFWSAYPLKPIPDRLAVARKNTK</sequence>
<reference evidence="4" key="1">
    <citation type="submission" date="2020-02" db="EMBL/GenBank/DDBJ databases">
        <authorList>
            <person name="Meier V. D."/>
        </authorList>
    </citation>
    <scope>NUCLEOTIDE SEQUENCE</scope>
    <source>
        <strain evidence="4">AVDCRST_MAG81</strain>
    </source>
</reference>
<feature type="compositionally biased region" description="Polar residues" evidence="2">
    <location>
        <begin position="1"/>
        <end position="24"/>
    </location>
</feature>
<proteinExistence type="predicted"/>
<dbReference type="InterPro" id="IPR006311">
    <property type="entry name" value="TAT_signal"/>
</dbReference>
<dbReference type="Pfam" id="PF12680">
    <property type="entry name" value="SnoaL_2"/>
    <property type="match status" value="1"/>
</dbReference>
<dbReference type="CDD" id="cd00531">
    <property type="entry name" value="NTF2_like"/>
    <property type="match status" value="1"/>
</dbReference>
<dbReference type="PROSITE" id="PS51318">
    <property type="entry name" value="TAT"/>
    <property type="match status" value="1"/>
</dbReference>